<organism evidence="1 2">
    <name type="scientific">Enterococcus dongliensis</name>
    <dbReference type="NCBI Taxonomy" id="2559925"/>
    <lineage>
        <taxon>Bacteria</taxon>
        <taxon>Bacillati</taxon>
        <taxon>Bacillota</taxon>
        <taxon>Bacilli</taxon>
        <taxon>Lactobacillales</taxon>
        <taxon>Enterococcaceae</taxon>
        <taxon>Enterococcus</taxon>
    </lineage>
</organism>
<keyword evidence="2" id="KW-1185">Reference proteome</keyword>
<dbReference type="GeneID" id="86910927"/>
<dbReference type="EMBL" id="JARPYR010000001">
    <property type="protein sequence ID" value="MDT2595616.1"/>
    <property type="molecule type" value="Genomic_DNA"/>
</dbReference>
<comment type="caution">
    <text evidence="1">The sequence shown here is derived from an EMBL/GenBank/DDBJ whole genome shotgun (WGS) entry which is preliminary data.</text>
</comment>
<dbReference type="Proteomes" id="UP001256547">
    <property type="component" value="Unassembled WGS sequence"/>
</dbReference>
<dbReference type="RefSeq" id="WP_311806548.1">
    <property type="nucleotide sequence ID" value="NZ_JARPYR010000001.1"/>
</dbReference>
<gene>
    <name evidence="1" type="ORF">P7D39_01025</name>
</gene>
<protein>
    <submittedName>
        <fullName evidence="1">Uncharacterized protein</fullName>
    </submittedName>
</protein>
<reference evidence="1 2" key="1">
    <citation type="submission" date="2023-03" db="EMBL/GenBank/DDBJ databases">
        <authorList>
            <person name="Shen W."/>
            <person name="Cai J."/>
        </authorList>
    </citation>
    <scope>NUCLEOTIDE SEQUENCE [LARGE SCALE GENOMIC DNA]</scope>
    <source>
        <strain evidence="1 2">P72-2</strain>
    </source>
</reference>
<evidence type="ECO:0000313" key="2">
    <source>
        <dbReference type="Proteomes" id="UP001256547"/>
    </source>
</evidence>
<accession>A0ABU3EL95</accession>
<sequence length="61" mass="6810">MSKTDKELATELTIATIQMVTNHRQQNGAPSVNILDQNTTISILENFYSTLKKLDNQGSEN</sequence>
<name>A0ABU3EL95_9ENTE</name>
<proteinExistence type="predicted"/>
<evidence type="ECO:0000313" key="1">
    <source>
        <dbReference type="EMBL" id="MDT2595616.1"/>
    </source>
</evidence>